<dbReference type="Proteomes" id="UP000308528">
    <property type="component" value="Unassembled WGS sequence"/>
</dbReference>
<proteinExistence type="inferred from homology"/>
<keyword evidence="10" id="KW-0326">Glycosidase</keyword>
<dbReference type="Gene3D" id="1.10.340.30">
    <property type="entry name" value="Hypothetical protein, domain 2"/>
    <property type="match status" value="1"/>
</dbReference>
<feature type="domain" description="HhH-GPD" evidence="11">
    <location>
        <begin position="45"/>
        <end position="192"/>
    </location>
</feature>
<dbReference type="GO" id="GO:0051536">
    <property type="term" value="F:iron-sulfur cluster binding"/>
    <property type="evidence" value="ECO:0007669"/>
    <property type="project" value="UniProtKB-KW"/>
</dbReference>
<evidence type="ECO:0000256" key="3">
    <source>
        <dbReference type="ARBA" id="ARBA00022723"/>
    </source>
</evidence>
<dbReference type="GO" id="GO:0006289">
    <property type="term" value="P:nucleotide-excision repair"/>
    <property type="evidence" value="ECO:0007669"/>
    <property type="project" value="TreeGrafter"/>
</dbReference>
<evidence type="ECO:0000256" key="6">
    <source>
        <dbReference type="ARBA" id="ARBA00023004"/>
    </source>
</evidence>
<evidence type="ECO:0000256" key="10">
    <source>
        <dbReference type="ARBA" id="ARBA00023295"/>
    </source>
</evidence>
<evidence type="ECO:0000256" key="5">
    <source>
        <dbReference type="ARBA" id="ARBA00022801"/>
    </source>
</evidence>
<dbReference type="GO" id="GO:0003906">
    <property type="term" value="F:DNA-(apurinic or apyrimidinic site) endonuclease activity"/>
    <property type="evidence" value="ECO:0007669"/>
    <property type="project" value="TreeGrafter"/>
</dbReference>
<dbReference type="Gene3D" id="1.10.1670.10">
    <property type="entry name" value="Helix-hairpin-Helix base-excision DNA repair enzymes (C-terminal)"/>
    <property type="match status" value="1"/>
</dbReference>
<comment type="similarity">
    <text evidence="2">Belongs to the Nth/MutY family.</text>
</comment>
<reference evidence="12 13" key="1">
    <citation type="submission" date="2019-04" db="EMBL/GenBank/DDBJ databases">
        <title>Lewinella litorea sp. nov., isolated from a marine sand.</title>
        <authorList>
            <person name="Yoon J.-H."/>
        </authorList>
    </citation>
    <scope>NUCLEOTIDE SEQUENCE [LARGE SCALE GENOMIC DNA]</scope>
    <source>
        <strain evidence="12 13">HSMS-39</strain>
    </source>
</reference>
<keyword evidence="6" id="KW-0408">Iron</keyword>
<evidence type="ECO:0000256" key="8">
    <source>
        <dbReference type="ARBA" id="ARBA00023204"/>
    </source>
</evidence>
<dbReference type="GO" id="GO:0006285">
    <property type="term" value="P:base-excision repair, AP site formation"/>
    <property type="evidence" value="ECO:0007669"/>
    <property type="project" value="TreeGrafter"/>
</dbReference>
<evidence type="ECO:0000259" key="11">
    <source>
        <dbReference type="SMART" id="SM00478"/>
    </source>
</evidence>
<dbReference type="SUPFAM" id="SSF48150">
    <property type="entry name" value="DNA-glycosylase"/>
    <property type="match status" value="1"/>
</dbReference>
<keyword evidence="8" id="KW-0234">DNA repair</keyword>
<dbReference type="EMBL" id="SRSF01000004">
    <property type="protein sequence ID" value="THH39521.1"/>
    <property type="molecule type" value="Genomic_DNA"/>
</dbReference>
<dbReference type="InterPro" id="IPR003265">
    <property type="entry name" value="HhH-GPD_domain"/>
</dbReference>
<dbReference type="AlphaFoldDB" id="A0A4S4NMC7"/>
<protein>
    <submittedName>
        <fullName evidence="12">Endonuclease III</fullName>
    </submittedName>
</protein>
<dbReference type="SMART" id="SM00478">
    <property type="entry name" value="ENDO3c"/>
    <property type="match status" value="1"/>
</dbReference>
<keyword evidence="4" id="KW-0227">DNA damage</keyword>
<organism evidence="12 13">
    <name type="scientific">Neolewinella litorea</name>
    <dbReference type="NCBI Taxonomy" id="2562452"/>
    <lineage>
        <taxon>Bacteria</taxon>
        <taxon>Pseudomonadati</taxon>
        <taxon>Bacteroidota</taxon>
        <taxon>Saprospiria</taxon>
        <taxon>Saprospirales</taxon>
        <taxon>Lewinellaceae</taxon>
        <taxon>Neolewinella</taxon>
    </lineage>
</organism>
<keyword evidence="7" id="KW-0411">Iron-sulfur</keyword>
<dbReference type="Pfam" id="PF00730">
    <property type="entry name" value="HhH-GPD"/>
    <property type="match status" value="1"/>
</dbReference>
<keyword evidence="9" id="KW-0456">Lyase</keyword>
<evidence type="ECO:0000256" key="1">
    <source>
        <dbReference type="ARBA" id="ARBA00001966"/>
    </source>
</evidence>
<keyword evidence="12" id="KW-0255">Endonuclease</keyword>
<keyword evidence="12" id="KW-0540">Nuclease</keyword>
<evidence type="ECO:0000256" key="4">
    <source>
        <dbReference type="ARBA" id="ARBA00022763"/>
    </source>
</evidence>
<dbReference type="PROSITE" id="PS00764">
    <property type="entry name" value="ENDONUCLEASE_III_1"/>
    <property type="match status" value="1"/>
</dbReference>
<dbReference type="PIRSF" id="PIRSF001435">
    <property type="entry name" value="Nth"/>
    <property type="match status" value="1"/>
</dbReference>
<keyword evidence="13" id="KW-1185">Reference proteome</keyword>
<name>A0A4S4NMC7_9BACT</name>
<dbReference type="InterPro" id="IPR011257">
    <property type="entry name" value="DNA_glycosylase"/>
</dbReference>
<sequence>MSDFPIHSVLERCAAAVADKPPAAMFGLRDEGYGSLYEQLVSSLLSVRTYDEVSTEVSRRLFSLARTPAEMVRLDRETIIQTISEATFAPAKADNILALSQTIVDDYGGVTPADYDRLIAFRGVGPKVASLALGVALDRPVIAVDIHVHRITNRWGYVATSSPDKTRDALTQKLPQDLWIEINRVLVPFGKHVCTGTRPRCSTCPVFDDCARIGVTNSR</sequence>
<keyword evidence="3" id="KW-0479">Metal-binding</keyword>
<comment type="cofactor">
    <cofactor evidence="1">
        <name>[4Fe-4S] cluster</name>
        <dbReference type="ChEBI" id="CHEBI:49883"/>
    </cofactor>
</comment>
<dbReference type="InterPro" id="IPR004035">
    <property type="entry name" value="Endouclease-III_FeS-bd_BS"/>
</dbReference>
<dbReference type="GO" id="GO:0046872">
    <property type="term" value="F:metal ion binding"/>
    <property type="evidence" value="ECO:0007669"/>
    <property type="project" value="UniProtKB-KW"/>
</dbReference>
<dbReference type="CDD" id="cd00056">
    <property type="entry name" value="ENDO3c"/>
    <property type="match status" value="1"/>
</dbReference>
<evidence type="ECO:0000313" key="12">
    <source>
        <dbReference type="EMBL" id="THH39521.1"/>
    </source>
</evidence>
<evidence type="ECO:0000313" key="13">
    <source>
        <dbReference type="Proteomes" id="UP000308528"/>
    </source>
</evidence>
<dbReference type="InterPro" id="IPR023170">
    <property type="entry name" value="HhH_base_excis_C"/>
</dbReference>
<gene>
    <name evidence="12" type="ORF">E4021_10905</name>
</gene>
<comment type="caution">
    <text evidence="12">The sequence shown here is derived from an EMBL/GenBank/DDBJ whole genome shotgun (WGS) entry which is preliminary data.</text>
</comment>
<dbReference type="GO" id="GO:0016829">
    <property type="term" value="F:lyase activity"/>
    <property type="evidence" value="ECO:0007669"/>
    <property type="project" value="UniProtKB-KW"/>
</dbReference>
<dbReference type="PANTHER" id="PTHR43286">
    <property type="entry name" value="ENDONUCLEASE III-LIKE PROTEIN 1"/>
    <property type="match status" value="1"/>
</dbReference>
<dbReference type="OrthoDB" id="9800977at2"/>
<accession>A0A4S4NMC7</accession>
<evidence type="ECO:0000256" key="7">
    <source>
        <dbReference type="ARBA" id="ARBA00023014"/>
    </source>
</evidence>
<dbReference type="GO" id="GO:0000703">
    <property type="term" value="F:oxidized pyrimidine nucleobase lesion DNA N-glycosylase activity"/>
    <property type="evidence" value="ECO:0007669"/>
    <property type="project" value="TreeGrafter"/>
</dbReference>
<dbReference type="PANTHER" id="PTHR43286:SF1">
    <property type="entry name" value="ENDONUCLEASE III-LIKE PROTEIN 1"/>
    <property type="match status" value="1"/>
</dbReference>
<evidence type="ECO:0000256" key="9">
    <source>
        <dbReference type="ARBA" id="ARBA00023239"/>
    </source>
</evidence>
<keyword evidence="5" id="KW-0378">Hydrolase</keyword>
<evidence type="ECO:0000256" key="2">
    <source>
        <dbReference type="ARBA" id="ARBA00008343"/>
    </source>
</evidence>